<sequence>MIPKTVKIKALSGFASLGLHKDNEPRLYSVMRQWLGYQKTLQGCLLNGHLGTLKHGITPNQVEDLQGRFFISVHFGLYPLMISYLATLRPKQKIVCLVGKQKSLPLLQQLAHNNNVDIRFIEIGESFMFFRKCLNAVREDCIFLSFIDIPLGVSEKSDVKINFLNGEMRIRTGLFKLADKLGLKPRFIISGYSPKDNTVPVNSYSVDSAEQAFSIFERYIKNQPHNWDKIIDLKKFYTGYNDGLYIPFILAGHYFALDVKNDKILQVNSSLYEQICSIKNGRLSEEEIKKKRALIYDKTSLYIRKAI</sequence>
<dbReference type="RefSeq" id="WP_342200739.1">
    <property type="nucleotide sequence ID" value="NZ_JBCATE010000001.1"/>
</dbReference>
<dbReference type="Proteomes" id="UP001576708">
    <property type="component" value="Unassembled WGS sequence"/>
</dbReference>
<protein>
    <submittedName>
        <fullName evidence="1">Uncharacterized protein</fullName>
    </submittedName>
</protein>
<dbReference type="EMBL" id="JBHFGU010000001">
    <property type="protein sequence ID" value="MFB2618805.1"/>
    <property type="molecule type" value="Genomic_DNA"/>
</dbReference>
<gene>
    <name evidence="1" type="ORF">ACE02W_03120</name>
</gene>
<organism evidence="1 2">
    <name type="scientific">Shewanella mangrovisoli</name>
    <dbReference type="NCBI Taxonomy" id="2864211"/>
    <lineage>
        <taxon>Bacteria</taxon>
        <taxon>Pseudomonadati</taxon>
        <taxon>Pseudomonadota</taxon>
        <taxon>Gammaproteobacteria</taxon>
        <taxon>Alteromonadales</taxon>
        <taxon>Shewanellaceae</taxon>
        <taxon>Shewanella</taxon>
    </lineage>
</organism>
<proteinExistence type="predicted"/>
<evidence type="ECO:0000313" key="2">
    <source>
        <dbReference type="Proteomes" id="UP001576708"/>
    </source>
</evidence>
<comment type="caution">
    <text evidence="1">The sequence shown here is derived from an EMBL/GenBank/DDBJ whole genome shotgun (WGS) entry which is preliminary data.</text>
</comment>
<accession>A0ABV4VET5</accession>
<keyword evidence="2" id="KW-1185">Reference proteome</keyword>
<reference evidence="1 2" key="1">
    <citation type="submission" date="2024-09" db="EMBL/GenBank/DDBJ databases">
        <authorList>
            <person name="Zhang Y."/>
        </authorList>
    </citation>
    <scope>NUCLEOTIDE SEQUENCE [LARGE SCALE GENOMIC DNA]</scope>
    <source>
        <strain evidence="1 2">ZJ318</strain>
    </source>
</reference>
<evidence type="ECO:0000313" key="1">
    <source>
        <dbReference type="EMBL" id="MFB2618805.1"/>
    </source>
</evidence>
<name>A0ABV4VET5_9GAMM</name>